<evidence type="ECO:0000256" key="1">
    <source>
        <dbReference type="SAM" id="SignalP"/>
    </source>
</evidence>
<comment type="caution">
    <text evidence="2">The sequence shown here is derived from an EMBL/GenBank/DDBJ whole genome shotgun (WGS) entry which is preliminary data.</text>
</comment>
<organism evidence="2 3">
    <name type="scientific">Coccomyxa subellipsoidea (strain C-169)</name>
    <name type="common">Green microalga</name>
    <dbReference type="NCBI Taxonomy" id="574566"/>
    <lineage>
        <taxon>Eukaryota</taxon>
        <taxon>Viridiplantae</taxon>
        <taxon>Chlorophyta</taxon>
        <taxon>core chlorophytes</taxon>
        <taxon>Trebouxiophyceae</taxon>
        <taxon>Trebouxiophyceae incertae sedis</taxon>
        <taxon>Coccomyxaceae</taxon>
        <taxon>Coccomyxa</taxon>
        <taxon>Coccomyxa subellipsoidea</taxon>
    </lineage>
</organism>
<feature type="chain" id="PRO_5003636473" description="Pherophorin domain-containing protein" evidence="1">
    <location>
        <begin position="31"/>
        <end position="203"/>
    </location>
</feature>
<keyword evidence="3" id="KW-1185">Reference proteome</keyword>
<feature type="signal peptide" evidence="1">
    <location>
        <begin position="1"/>
        <end position="30"/>
    </location>
</feature>
<dbReference type="KEGG" id="csl:COCSUDRAFT_58361"/>
<dbReference type="RefSeq" id="XP_005644160.1">
    <property type="nucleotide sequence ID" value="XM_005644103.1"/>
</dbReference>
<dbReference type="Proteomes" id="UP000007264">
    <property type="component" value="Unassembled WGS sequence"/>
</dbReference>
<evidence type="ECO:0000313" key="3">
    <source>
        <dbReference type="Proteomes" id="UP000007264"/>
    </source>
</evidence>
<evidence type="ECO:0000313" key="2">
    <source>
        <dbReference type="EMBL" id="EIE19616.1"/>
    </source>
</evidence>
<reference evidence="2 3" key="1">
    <citation type="journal article" date="2012" name="Genome Biol.">
        <title>The genome of the polar eukaryotic microalga coccomyxa subellipsoidea reveals traits of cold adaptation.</title>
        <authorList>
            <person name="Blanc G."/>
            <person name="Agarkova I."/>
            <person name="Grimwood J."/>
            <person name="Kuo A."/>
            <person name="Brueggeman A."/>
            <person name="Dunigan D."/>
            <person name="Gurnon J."/>
            <person name="Ladunga I."/>
            <person name="Lindquist E."/>
            <person name="Lucas S."/>
            <person name="Pangilinan J."/>
            <person name="Proschold T."/>
            <person name="Salamov A."/>
            <person name="Schmutz J."/>
            <person name="Weeks D."/>
            <person name="Yamada T."/>
            <person name="Claverie J.M."/>
            <person name="Grigoriev I."/>
            <person name="Van Etten J."/>
            <person name="Lomsadze A."/>
            <person name="Borodovsky M."/>
        </authorList>
    </citation>
    <scope>NUCLEOTIDE SEQUENCE [LARGE SCALE GENOMIC DNA]</scope>
    <source>
        <strain evidence="2 3">C-169</strain>
    </source>
</reference>
<dbReference type="OrthoDB" id="10280491at2759"/>
<dbReference type="AlphaFoldDB" id="I0YMJ7"/>
<proteinExistence type="predicted"/>
<dbReference type="EMBL" id="AGSI01000018">
    <property type="protein sequence ID" value="EIE19616.1"/>
    <property type="molecule type" value="Genomic_DNA"/>
</dbReference>
<name>I0YMJ7_COCSC</name>
<protein>
    <recommendedName>
        <fullName evidence="4">Pherophorin domain-containing protein</fullName>
    </recommendedName>
</protein>
<gene>
    <name evidence="2" type="ORF">COCSUDRAFT_58361</name>
</gene>
<keyword evidence="1" id="KW-0732">Signal</keyword>
<evidence type="ECO:0008006" key="4">
    <source>
        <dbReference type="Google" id="ProtNLM"/>
    </source>
</evidence>
<dbReference type="GeneID" id="17037588"/>
<accession>I0YMJ7</accession>
<sequence>MVAKMQKMSFAAVHGLFCLLALTQVQRIHSLGIDPIVDYVFPIWPTINCFNPARSDNSQVTPSASFTSYLTAVQNKAKQFTQSGLFFTAQCKASLILKGTIECYYVFDKTSYRTGLNTLKNTAPYSGISLNFCAIQLDGGPVKTSTICFDNSGIDPNHPYVIAKVETAGPQYNIFQTLFGASVHDDNVSPPQDYTISYTCYFV</sequence>